<dbReference type="SMART" id="SM00465">
    <property type="entry name" value="GIYc"/>
    <property type="match status" value="1"/>
</dbReference>
<dbReference type="RefSeq" id="WP_369719640.1">
    <property type="nucleotide sequence ID" value="NZ_CP165734.1"/>
</dbReference>
<dbReference type="PANTHER" id="PTHR34477:SF5">
    <property type="entry name" value="BSL5627 PROTEIN"/>
    <property type="match status" value="1"/>
</dbReference>
<name>A0AB39XCD5_9BRAD</name>
<evidence type="ECO:0000313" key="3">
    <source>
        <dbReference type="EMBL" id="XDV55184.1"/>
    </source>
</evidence>
<protein>
    <submittedName>
        <fullName evidence="3">GIY-YIG nuclease family protein</fullName>
    </submittedName>
</protein>
<dbReference type="AlphaFoldDB" id="A0AB39XCD5"/>
<dbReference type="Gene3D" id="3.40.1440.10">
    <property type="entry name" value="GIY-YIG endonuclease"/>
    <property type="match status" value="1"/>
</dbReference>
<dbReference type="InterPro" id="IPR000305">
    <property type="entry name" value="GIY-YIG_endonuc"/>
</dbReference>
<dbReference type="Pfam" id="PF01541">
    <property type="entry name" value="GIY-YIG"/>
    <property type="match status" value="1"/>
</dbReference>
<reference evidence="3" key="1">
    <citation type="submission" date="2024-08" db="EMBL/GenBank/DDBJ databases">
        <authorList>
            <person name="Chaddad Z."/>
            <person name="Lamrabet M."/>
            <person name="Bouhnik O."/>
            <person name="Alami S."/>
            <person name="Wipf D."/>
            <person name="Courty P.E."/>
            <person name="Missbah El Idrissi M."/>
        </authorList>
    </citation>
    <scope>NUCLEOTIDE SEQUENCE</scope>
    <source>
        <strain evidence="3">LLZ17</strain>
    </source>
</reference>
<dbReference type="InterPro" id="IPR035901">
    <property type="entry name" value="GIY-YIG_endonuc_sf"/>
</dbReference>
<evidence type="ECO:0000256" key="1">
    <source>
        <dbReference type="ARBA" id="ARBA00007435"/>
    </source>
</evidence>
<proteinExistence type="inferred from homology"/>
<gene>
    <name evidence="3" type="ORF">AB8Z38_20390</name>
</gene>
<organism evidence="3">
    <name type="scientific">Bradyrhizobium sp. LLZ17</name>
    <dbReference type="NCBI Taxonomy" id="3239388"/>
    <lineage>
        <taxon>Bacteria</taxon>
        <taxon>Pseudomonadati</taxon>
        <taxon>Pseudomonadota</taxon>
        <taxon>Alphaproteobacteria</taxon>
        <taxon>Hyphomicrobiales</taxon>
        <taxon>Nitrobacteraceae</taxon>
        <taxon>Bradyrhizobium</taxon>
    </lineage>
</organism>
<dbReference type="CDD" id="cd10448">
    <property type="entry name" value="GIY-YIG_unchar_3"/>
    <property type="match status" value="1"/>
</dbReference>
<sequence>MGARCYYVYILASKIGGTLYIGVTNDLIRRVAEHKSKLIESFTEKYDVARLVYFEQLDDPENAIKREKRLKKWKRAWKIALIEKDNPDWNDLYAGIAGPP</sequence>
<dbReference type="PROSITE" id="PS50164">
    <property type="entry name" value="GIY_YIG"/>
    <property type="match status" value="1"/>
</dbReference>
<accession>A0AB39XCD5</accession>
<dbReference type="PANTHER" id="PTHR34477">
    <property type="entry name" value="UPF0213 PROTEIN YHBQ"/>
    <property type="match status" value="1"/>
</dbReference>
<evidence type="ECO:0000259" key="2">
    <source>
        <dbReference type="PROSITE" id="PS50164"/>
    </source>
</evidence>
<comment type="similarity">
    <text evidence="1">Belongs to the UPF0213 family.</text>
</comment>
<dbReference type="InterPro" id="IPR050190">
    <property type="entry name" value="UPF0213_domain"/>
</dbReference>
<feature type="domain" description="GIY-YIG" evidence="2">
    <location>
        <begin position="4"/>
        <end position="80"/>
    </location>
</feature>
<dbReference type="SUPFAM" id="SSF82771">
    <property type="entry name" value="GIY-YIG endonuclease"/>
    <property type="match status" value="1"/>
</dbReference>
<dbReference type="EMBL" id="CP165734">
    <property type="protein sequence ID" value="XDV55184.1"/>
    <property type="molecule type" value="Genomic_DNA"/>
</dbReference>